<feature type="domain" description="HTH lysR-type" evidence="5">
    <location>
        <begin position="10"/>
        <end position="67"/>
    </location>
</feature>
<evidence type="ECO:0000313" key="7">
    <source>
        <dbReference type="Proteomes" id="UP000308891"/>
    </source>
</evidence>
<comment type="caution">
    <text evidence="6">The sequence shown here is derived from an EMBL/GenBank/DDBJ whole genome shotgun (WGS) entry which is preliminary data.</text>
</comment>
<dbReference type="PRINTS" id="PR00039">
    <property type="entry name" value="HTHLYSR"/>
</dbReference>
<dbReference type="GO" id="GO:0003700">
    <property type="term" value="F:DNA-binding transcription factor activity"/>
    <property type="evidence" value="ECO:0007669"/>
    <property type="project" value="InterPro"/>
</dbReference>
<dbReference type="OrthoDB" id="8924032at2"/>
<keyword evidence="4" id="KW-0804">Transcription</keyword>
<proteinExistence type="inferred from homology"/>
<evidence type="ECO:0000256" key="1">
    <source>
        <dbReference type="ARBA" id="ARBA00009437"/>
    </source>
</evidence>
<name>A0A4T0V622_9NEIS</name>
<comment type="similarity">
    <text evidence="1">Belongs to the LysR transcriptional regulatory family.</text>
</comment>
<keyword evidence="2" id="KW-0805">Transcription regulation</keyword>
<dbReference type="AlphaFoldDB" id="A0A4T0V622"/>
<dbReference type="Gene3D" id="3.40.190.10">
    <property type="entry name" value="Periplasmic binding protein-like II"/>
    <property type="match status" value="2"/>
</dbReference>
<dbReference type="EMBL" id="STGJ01000001">
    <property type="protein sequence ID" value="TIC87122.1"/>
    <property type="molecule type" value="Genomic_DNA"/>
</dbReference>
<evidence type="ECO:0000256" key="3">
    <source>
        <dbReference type="ARBA" id="ARBA00023125"/>
    </source>
</evidence>
<dbReference type="InterPro" id="IPR036388">
    <property type="entry name" value="WH-like_DNA-bd_sf"/>
</dbReference>
<dbReference type="InterPro" id="IPR050389">
    <property type="entry name" value="LysR-type_TF"/>
</dbReference>
<sequence>MRSIPSWDNVDIHLLKVLNVLLNECSVSRAALKLGLSQPAVSTALRRLRDIAGDPLLVRGRFGMTPTERGVALHATVRAVLEKLELMTFVGAPAFEAAQSRQAFSIASPDYLHAGHLGRLVGRVTRLAPRATMAMHALGPEYDWLGALESGEADCVIGNWPEPPEHLRTAPLFETDFVVLMRSGHPLLKSGLTTQAYLEAGHLAPTPHSVGPRGSLDMYLSRERLRRHVVAQVPYFNLAPYLLLQSDLLFTCSRQFAEHYAELLPVEFLPLPMALPSVCYYLLWHERSHYSEADRWFREQVIFTMREEVPPSLRTQHVLPA</sequence>
<dbReference type="Gene3D" id="1.10.10.10">
    <property type="entry name" value="Winged helix-like DNA-binding domain superfamily/Winged helix DNA-binding domain"/>
    <property type="match status" value="1"/>
</dbReference>
<evidence type="ECO:0000313" key="6">
    <source>
        <dbReference type="EMBL" id="TIC87122.1"/>
    </source>
</evidence>
<dbReference type="PANTHER" id="PTHR30118">
    <property type="entry name" value="HTH-TYPE TRANSCRIPTIONAL REGULATOR LEUO-RELATED"/>
    <property type="match status" value="1"/>
</dbReference>
<dbReference type="InterPro" id="IPR000847">
    <property type="entry name" value="LysR_HTH_N"/>
</dbReference>
<dbReference type="SUPFAM" id="SSF53850">
    <property type="entry name" value="Periplasmic binding protein-like II"/>
    <property type="match status" value="1"/>
</dbReference>
<dbReference type="PANTHER" id="PTHR30118:SF15">
    <property type="entry name" value="TRANSCRIPTIONAL REGULATORY PROTEIN"/>
    <property type="match status" value="1"/>
</dbReference>
<evidence type="ECO:0000256" key="2">
    <source>
        <dbReference type="ARBA" id="ARBA00023015"/>
    </source>
</evidence>
<dbReference type="Proteomes" id="UP000308891">
    <property type="component" value="Unassembled WGS sequence"/>
</dbReference>
<dbReference type="InterPro" id="IPR005119">
    <property type="entry name" value="LysR_subst-bd"/>
</dbReference>
<protein>
    <submittedName>
        <fullName evidence="6">LysR family transcriptional regulator</fullName>
    </submittedName>
</protein>
<keyword evidence="3" id="KW-0238">DNA-binding</keyword>
<dbReference type="PROSITE" id="PS50931">
    <property type="entry name" value="HTH_LYSR"/>
    <property type="match status" value="1"/>
</dbReference>
<dbReference type="GO" id="GO:0003677">
    <property type="term" value="F:DNA binding"/>
    <property type="evidence" value="ECO:0007669"/>
    <property type="project" value="UniProtKB-KW"/>
</dbReference>
<reference evidence="6 7" key="1">
    <citation type="submission" date="2019-04" db="EMBL/GenBank/DDBJ databases">
        <title>Crenobacter sp. nov.</title>
        <authorList>
            <person name="Shi S."/>
        </authorList>
    </citation>
    <scope>NUCLEOTIDE SEQUENCE [LARGE SCALE GENOMIC DNA]</scope>
    <source>
        <strain evidence="6 7">GY 70310</strain>
    </source>
</reference>
<dbReference type="InterPro" id="IPR036390">
    <property type="entry name" value="WH_DNA-bd_sf"/>
</dbReference>
<gene>
    <name evidence="6" type="ORF">E5K04_01510</name>
</gene>
<evidence type="ECO:0000259" key="5">
    <source>
        <dbReference type="PROSITE" id="PS50931"/>
    </source>
</evidence>
<dbReference type="SUPFAM" id="SSF46785">
    <property type="entry name" value="Winged helix' DNA-binding domain"/>
    <property type="match status" value="1"/>
</dbReference>
<dbReference type="RefSeq" id="WP_136551133.1">
    <property type="nucleotide sequence ID" value="NZ_STGJ01000001.1"/>
</dbReference>
<accession>A0A4T0V622</accession>
<organism evidence="6 7">
    <name type="scientific">Crenobacter intestini</name>
    <dbReference type="NCBI Taxonomy" id="2563443"/>
    <lineage>
        <taxon>Bacteria</taxon>
        <taxon>Pseudomonadati</taxon>
        <taxon>Pseudomonadota</taxon>
        <taxon>Betaproteobacteria</taxon>
        <taxon>Neisseriales</taxon>
        <taxon>Neisseriaceae</taxon>
        <taxon>Crenobacter</taxon>
    </lineage>
</organism>
<dbReference type="Pfam" id="PF03466">
    <property type="entry name" value="LysR_substrate"/>
    <property type="match status" value="1"/>
</dbReference>
<evidence type="ECO:0000256" key="4">
    <source>
        <dbReference type="ARBA" id="ARBA00023163"/>
    </source>
</evidence>
<dbReference type="Pfam" id="PF00126">
    <property type="entry name" value="HTH_1"/>
    <property type="match status" value="1"/>
</dbReference>
<keyword evidence="7" id="KW-1185">Reference proteome</keyword>